<feature type="transmembrane region" description="Helical" evidence="8">
    <location>
        <begin position="65"/>
        <end position="83"/>
    </location>
</feature>
<dbReference type="Pfam" id="PF03591">
    <property type="entry name" value="AzlC"/>
    <property type="match status" value="1"/>
</dbReference>
<comment type="similarity">
    <text evidence="2">Belongs to the AzlC family.</text>
</comment>
<evidence type="ECO:0000256" key="6">
    <source>
        <dbReference type="ARBA" id="ARBA00022989"/>
    </source>
</evidence>
<dbReference type="Proteomes" id="UP000519897">
    <property type="component" value="Unassembled WGS sequence"/>
</dbReference>
<evidence type="ECO:0000256" key="4">
    <source>
        <dbReference type="ARBA" id="ARBA00022475"/>
    </source>
</evidence>
<gene>
    <name evidence="9" type="ORF">GGQ72_000307</name>
</gene>
<keyword evidence="5 8" id="KW-0812">Transmembrane</keyword>
<evidence type="ECO:0000256" key="3">
    <source>
        <dbReference type="ARBA" id="ARBA00022448"/>
    </source>
</evidence>
<accession>A0A7W6PNU5</accession>
<evidence type="ECO:0000256" key="5">
    <source>
        <dbReference type="ARBA" id="ARBA00022692"/>
    </source>
</evidence>
<keyword evidence="7 8" id="KW-0472">Membrane</keyword>
<keyword evidence="4" id="KW-1003">Cell membrane</keyword>
<keyword evidence="3" id="KW-0813">Transport</keyword>
<sequence length="236" mass="24976">MRTLPFWHGIRAGLIVAMSTTPFGLLFGAIAVDGGVSPLEATLMSGIIFGGASQLVGVQMFGSHVPAWLIVLSVFAVNFRHILYSAAMTPLVKDFGPLQKAAAFFFLTDPQFAEAAKRVDRVGKLETAWYFGAAFIIYVVWVGSSALGAVFGQLIGNPKAWAFDALLPIYFLGLVMGFRKRPLFGAVVPVSAAASIIGMHTVGSPWHVSIGAVAGIIAALMLHKPQSSAKDEGAKP</sequence>
<protein>
    <submittedName>
        <fullName evidence="9">Putative branched-subunit amino acid permease</fullName>
    </submittedName>
</protein>
<evidence type="ECO:0000256" key="1">
    <source>
        <dbReference type="ARBA" id="ARBA00004651"/>
    </source>
</evidence>
<dbReference type="PANTHER" id="PTHR34979:SF1">
    <property type="entry name" value="INNER MEMBRANE PROTEIN YGAZ"/>
    <property type="match status" value="1"/>
</dbReference>
<dbReference type="PANTHER" id="PTHR34979">
    <property type="entry name" value="INNER MEMBRANE PROTEIN YGAZ"/>
    <property type="match status" value="1"/>
</dbReference>
<keyword evidence="10" id="KW-1185">Reference proteome</keyword>
<proteinExistence type="inferred from homology"/>
<dbReference type="InterPro" id="IPR011606">
    <property type="entry name" value="Brnchd-chn_aa_trnsp_permease"/>
</dbReference>
<dbReference type="RefSeq" id="WP_062554160.1">
    <property type="nucleotide sequence ID" value="NZ_CP049250.1"/>
</dbReference>
<dbReference type="EMBL" id="JACIEC010000001">
    <property type="protein sequence ID" value="MBB4141808.1"/>
    <property type="molecule type" value="Genomic_DNA"/>
</dbReference>
<evidence type="ECO:0000256" key="2">
    <source>
        <dbReference type="ARBA" id="ARBA00010735"/>
    </source>
</evidence>
<dbReference type="GO" id="GO:1903785">
    <property type="term" value="P:L-valine transmembrane transport"/>
    <property type="evidence" value="ECO:0007669"/>
    <property type="project" value="TreeGrafter"/>
</dbReference>
<evidence type="ECO:0000313" key="9">
    <source>
        <dbReference type="EMBL" id="MBB4141808.1"/>
    </source>
</evidence>
<feature type="transmembrane region" description="Helical" evidence="8">
    <location>
        <begin position="160"/>
        <end position="178"/>
    </location>
</feature>
<name>A0A7W6PNU5_9HYPH</name>
<feature type="transmembrane region" description="Helical" evidence="8">
    <location>
        <begin position="206"/>
        <end position="222"/>
    </location>
</feature>
<evidence type="ECO:0000256" key="7">
    <source>
        <dbReference type="ARBA" id="ARBA00023136"/>
    </source>
</evidence>
<dbReference type="AlphaFoldDB" id="A0A7W6PNU5"/>
<reference evidence="9 10" key="1">
    <citation type="submission" date="2020-08" db="EMBL/GenBank/DDBJ databases">
        <title>Genomic Encyclopedia of Type Strains, Phase IV (KMG-IV): sequencing the most valuable type-strain genomes for metagenomic binning, comparative biology and taxonomic classification.</title>
        <authorList>
            <person name="Goeker M."/>
        </authorList>
    </citation>
    <scope>NUCLEOTIDE SEQUENCE [LARGE SCALE GENOMIC DNA]</scope>
    <source>
        <strain evidence="9 10">DSM 29514</strain>
    </source>
</reference>
<comment type="caution">
    <text evidence="9">The sequence shown here is derived from an EMBL/GenBank/DDBJ whole genome shotgun (WGS) entry which is preliminary data.</text>
</comment>
<comment type="subcellular location">
    <subcellularLocation>
        <location evidence="1">Cell membrane</location>
        <topology evidence="1">Multi-pass membrane protein</topology>
    </subcellularLocation>
</comment>
<organism evidence="9 10">
    <name type="scientific">Rhizobium rhizoryzae</name>
    <dbReference type="NCBI Taxonomy" id="451876"/>
    <lineage>
        <taxon>Bacteria</taxon>
        <taxon>Pseudomonadati</taxon>
        <taxon>Pseudomonadota</taxon>
        <taxon>Alphaproteobacteria</taxon>
        <taxon>Hyphomicrobiales</taxon>
        <taxon>Rhizobiaceae</taxon>
        <taxon>Rhizobium/Agrobacterium group</taxon>
        <taxon>Rhizobium</taxon>
    </lineage>
</organism>
<dbReference type="GO" id="GO:0005886">
    <property type="term" value="C:plasma membrane"/>
    <property type="evidence" value="ECO:0007669"/>
    <property type="project" value="UniProtKB-SubCell"/>
</dbReference>
<evidence type="ECO:0000256" key="8">
    <source>
        <dbReference type="SAM" id="Phobius"/>
    </source>
</evidence>
<keyword evidence="6 8" id="KW-1133">Transmembrane helix</keyword>
<evidence type="ECO:0000313" key="10">
    <source>
        <dbReference type="Proteomes" id="UP000519897"/>
    </source>
</evidence>
<feature type="transmembrane region" description="Helical" evidence="8">
    <location>
        <begin position="128"/>
        <end position="154"/>
    </location>
</feature>
<feature type="transmembrane region" description="Helical" evidence="8">
    <location>
        <begin position="12"/>
        <end position="32"/>
    </location>
</feature>
<feature type="transmembrane region" description="Helical" evidence="8">
    <location>
        <begin position="183"/>
        <end position="200"/>
    </location>
</feature>